<dbReference type="STRING" id="1219058.AOA14_06200"/>
<evidence type="ECO:0000259" key="2">
    <source>
        <dbReference type="Pfam" id="PF13449"/>
    </source>
</evidence>
<dbReference type="Pfam" id="PF13449">
    <property type="entry name" value="Phytase-like"/>
    <property type="match status" value="1"/>
</dbReference>
<evidence type="ECO:0000313" key="4">
    <source>
        <dbReference type="Proteomes" id="UP000076234"/>
    </source>
</evidence>
<name>A0A142VWN0_9SPHN</name>
<dbReference type="SUPFAM" id="SSF63829">
    <property type="entry name" value="Calcium-dependent phosphotriesterase"/>
    <property type="match status" value="1"/>
</dbReference>
<dbReference type="PIRSF" id="PIRSF031900">
    <property type="entry name" value="UCP031900"/>
    <property type="match status" value="1"/>
</dbReference>
<protein>
    <recommendedName>
        <fullName evidence="2">Phytase-like domain-containing protein</fullName>
    </recommendedName>
</protein>
<reference evidence="3 4" key="2">
    <citation type="journal article" date="2016" name="Genome Announc.">
        <title>Complete Genome Sequence of Sphingopyxis terrae Strain 203-1 (NBRC 111660), a Polyethylene Glycol Degrader.</title>
        <authorList>
            <person name="Ohtsubo Y."/>
            <person name="Nonoyama S."/>
            <person name="Nagata Y."/>
            <person name="Numata M."/>
            <person name="Tsuchikane K."/>
            <person name="Hosoyama A."/>
            <person name="Yamazoe A."/>
            <person name="Tsuda M."/>
            <person name="Fujita N."/>
            <person name="Kawai F."/>
        </authorList>
    </citation>
    <scope>NUCLEOTIDE SEQUENCE [LARGE SCALE GENOMIC DNA]</scope>
    <source>
        <strain evidence="3 4">203-1</strain>
    </source>
</reference>
<feature type="region of interest" description="Disordered" evidence="1">
    <location>
        <begin position="99"/>
        <end position="124"/>
    </location>
</feature>
<dbReference type="EMBL" id="CP013342">
    <property type="protein sequence ID" value="AMU94196.1"/>
    <property type="molecule type" value="Genomic_DNA"/>
</dbReference>
<dbReference type="InterPro" id="IPR027372">
    <property type="entry name" value="Phytase-like_dom"/>
</dbReference>
<dbReference type="KEGG" id="ster:AOA14_06200"/>
<evidence type="ECO:0000313" key="3">
    <source>
        <dbReference type="EMBL" id="AMU94196.1"/>
    </source>
</evidence>
<feature type="domain" description="Phytase-like" evidence="2">
    <location>
        <begin position="64"/>
        <end position="309"/>
    </location>
</feature>
<dbReference type="AlphaFoldDB" id="A0A142VWN0"/>
<reference evidence="4" key="1">
    <citation type="submission" date="2015-11" db="EMBL/GenBank/DDBJ databases">
        <title>Complete genome sequence of a polyethylene glycol-degrading strain Sphingopyxis terrae strain 203-1 (NBRC 15098).</title>
        <authorList>
            <person name="Yoshiyuki O."/>
            <person name="Shouta N."/>
            <person name="Nagata Y."/>
            <person name="Numata M."/>
            <person name="Tsuchikane K."/>
            <person name="Hosoyama A."/>
            <person name="Yamazoe A."/>
            <person name="Tsuda M."/>
            <person name="Fujita N."/>
            <person name="Kawai F."/>
        </authorList>
    </citation>
    <scope>NUCLEOTIDE SEQUENCE [LARGE SCALE GENOMIC DNA]</scope>
    <source>
        <strain evidence="4">203-1</strain>
    </source>
</reference>
<accession>A0A142VWN0</accession>
<dbReference type="Proteomes" id="UP000076234">
    <property type="component" value="Chromosome"/>
</dbReference>
<proteinExistence type="predicted"/>
<sequence length="333" mass="36162">MRRLLSAAAIFLLLGPLPGTEQRLRVMDRTSQRIEARPLVYPAGQTGTLRFVRGWQLVSPNAMFGGFSALALTGPDRFQLAGDNGVLVRMTLTEDGRPRAAHIGTIPSPAGPSPTGGERNKSQRDVESMLVDPLSGRTWLALEGLNQVWRLDPALTKIESRRALPEPAWPSNSGPEAMARLADGRTLIFSEDAHRDPRGREALLYTGDPAAPGPAPLRFFYEAEGKGLVSDAAPLPDGRVLLVHRRLGLSPIFTTILAIVDPADIAKDAPVRSMAIGQVPAPLADNYEGAAVMRRDGRTFVWLVADNNFNAWQRSLLVEFELVDLPGSKKAAR</sequence>
<organism evidence="3 4">
    <name type="scientific">Sphingopyxis terrae subsp. terrae NBRC 15098</name>
    <dbReference type="NCBI Taxonomy" id="1219058"/>
    <lineage>
        <taxon>Bacteria</taxon>
        <taxon>Pseudomonadati</taxon>
        <taxon>Pseudomonadota</taxon>
        <taxon>Alphaproteobacteria</taxon>
        <taxon>Sphingomonadales</taxon>
        <taxon>Sphingomonadaceae</taxon>
        <taxon>Sphingopyxis</taxon>
    </lineage>
</organism>
<gene>
    <name evidence="3" type="ORF">AOA14_06200</name>
</gene>
<dbReference type="InterPro" id="IPR014567">
    <property type="entry name" value="UCP031900"/>
</dbReference>
<evidence type="ECO:0000256" key="1">
    <source>
        <dbReference type="SAM" id="MobiDB-lite"/>
    </source>
</evidence>
<dbReference type="RefSeq" id="WP_062901187.1">
    <property type="nucleotide sequence ID" value="NZ_CP013342.1"/>
</dbReference>